<keyword evidence="2" id="KW-1185">Reference proteome</keyword>
<sequence>MEREKIVYEEIDLVVCGECNLIIEPDYGISLDESCYCNCDDEEDELEEDELEN</sequence>
<reference evidence="1 2" key="1">
    <citation type="submission" date="2017-11" db="EMBL/GenBank/DDBJ databases">
        <title>Genome sequence of Entomoplasma luminosum PIMN-1 (ATCC 49195).</title>
        <authorList>
            <person name="Lo W.-S."/>
            <person name="Gasparich G.E."/>
            <person name="Kuo C.-H."/>
        </authorList>
    </citation>
    <scope>NUCLEOTIDE SEQUENCE [LARGE SCALE GENOMIC DNA]</scope>
    <source>
        <strain evidence="1 2">PIMN-1</strain>
    </source>
</reference>
<dbReference type="KEGG" id="elj:ELUMI_v1c05300"/>
<dbReference type="EMBL" id="CP024963">
    <property type="protein sequence ID" value="ATZ17254.1"/>
    <property type="molecule type" value="Genomic_DNA"/>
</dbReference>
<evidence type="ECO:0000313" key="2">
    <source>
        <dbReference type="Proteomes" id="UP000232063"/>
    </source>
</evidence>
<organism evidence="1 2">
    <name type="scientific">Williamsoniiplasma luminosum</name>
    <dbReference type="NCBI Taxonomy" id="214888"/>
    <lineage>
        <taxon>Bacteria</taxon>
        <taxon>Bacillati</taxon>
        <taxon>Mycoplasmatota</taxon>
        <taxon>Mollicutes</taxon>
        <taxon>Entomoplasmatales</taxon>
        <taxon>Williamsoniiplasma</taxon>
    </lineage>
</organism>
<protein>
    <submittedName>
        <fullName evidence="1">Uncharacterized protein</fullName>
    </submittedName>
</protein>
<dbReference type="AlphaFoldDB" id="A0A2K8NU10"/>
<accession>A0A2K8NU10</accession>
<proteinExistence type="predicted"/>
<evidence type="ECO:0000313" key="1">
    <source>
        <dbReference type="EMBL" id="ATZ17254.1"/>
    </source>
</evidence>
<name>A0A2K8NU10_9MOLU</name>
<gene>
    <name evidence="1" type="ORF">ELUMI_v1c05300</name>
</gene>
<dbReference type="RefSeq" id="WP_156921432.1">
    <property type="nucleotide sequence ID" value="NZ_CP024963.1"/>
</dbReference>
<dbReference type="Proteomes" id="UP000232063">
    <property type="component" value="Chromosome"/>
</dbReference>